<dbReference type="EMBL" id="GG692421">
    <property type="protein sequence ID" value="EER43159.1"/>
    <property type="molecule type" value="Genomic_DNA"/>
</dbReference>
<evidence type="ECO:0000313" key="2">
    <source>
        <dbReference type="EMBL" id="EER43159.1"/>
    </source>
</evidence>
<protein>
    <submittedName>
        <fullName evidence="2">Uncharacterized protein</fullName>
    </submittedName>
</protein>
<organism evidence="2 3">
    <name type="scientific">Ajellomyces capsulatus (strain H143)</name>
    <name type="common">Darling's disease fungus</name>
    <name type="synonym">Histoplasma capsulatum</name>
    <dbReference type="NCBI Taxonomy" id="544712"/>
    <lineage>
        <taxon>Eukaryota</taxon>
        <taxon>Fungi</taxon>
        <taxon>Dikarya</taxon>
        <taxon>Ascomycota</taxon>
        <taxon>Pezizomycotina</taxon>
        <taxon>Eurotiomycetes</taxon>
        <taxon>Eurotiomycetidae</taxon>
        <taxon>Onygenales</taxon>
        <taxon>Ajellomycetaceae</taxon>
        <taxon>Histoplasma</taxon>
    </lineage>
</organism>
<sequence length="102" mass="11099">MSQRKQSAFDLLLEQQSAVEEPAKKGALLLLGCPSDGFALAECKDQLRRLAGNFVADLIIGSVQGEKAKISKFCESRCQIPSRKSRGLRSGLSESSNWLDNA</sequence>
<reference evidence="3" key="1">
    <citation type="submission" date="2009-05" db="EMBL/GenBank/DDBJ databases">
        <title>The genome sequence of Ajellomyces capsulatus strain H143.</title>
        <authorList>
            <person name="Champion M."/>
            <person name="Cuomo C.A."/>
            <person name="Ma L.-J."/>
            <person name="Henn M.R."/>
            <person name="Sil A."/>
            <person name="Goldman B."/>
            <person name="Young S.K."/>
            <person name="Kodira C.D."/>
            <person name="Zeng Q."/>
            <person name="Koehrsen M."/>
            <person name="Alvarado L."/>
            <person name="Berlin A.M."/>
            <person name="Borenstein D."/>
            <person name="Chen Z."/>
            <person name="Engels R."/>
            <person name="Freedman E."/>
            <person name="Gellesch M."/>
            <person name="Goldberg J."/>
            <person name="Griggs A."/>
            <person name="Gujja S."/>
            <person name="Heiman D.I."/>
            <person name="Hepburn T.A."/>
            <person name="Howarth C."/>
            <person name="Jen D."/>
            <person name="Larson L."/>
            <person name="Lewis B."/>
            <person name="Mehta T."/>
            <person name="Park D."/>
            <person name="Pearson M."/>
            <person name="Roberts A."/>
            <person name="Saif S."/>
            <person name="Shea T.D."/>
            <person name="Shenoy N."/>
            <person name="Sisk P."/>
            <person name="Stolte C."/>
            <person name="Sykes S."/>
            <person name="Walk T."/>
            <person name="White J."/>
            <person name="Yandava C."/>
            <person name="Klein B."/>
            <person name="McEwen J.G."/>
            <person name="Puccia R."/>
            <person name="Goldman G.H."/>
            <person name="Felipe M.S."/>
            <person name="Nino-Vega G."/>
            <person name="San-Blas G."/>
            <person name="Taylor J.W."/>
            <person name="Mendoza L."/>
            <person name="Galagan J.E."/>
            <person name="Nusbaum C."/>
            <person name="Birren B.W."/>
        </authorList>
    </citation>
    <scope>NUCLEOTIDE SEQUENCE [LARGE SCALE GENOMIC DNA]</scope>
    <source>
        <strain evidence="3">H143</strain>
    </source>
</reference>
<dbReference type="OrthoDB" id="10591512at2759"/>
<dbReference type="HOGENOM" id="CLU_139254_0_0_1"/>
<feature type="region of interest" description="Disordered" evidence="1">
    <location>
        <begin position="83"/>
        <end position="102"/>
    </location>
</feature>
<dbReference type="VEuPathDB" id="FungiDB:HCDG_03057"/>
<name>C6HA26_AJECH</name>
<evidence type="ECO:0000256" key="1">
    <source>
        <dbReference type="SAM" id="MobiDB-lite"/>
    </source>
</evidence>
<dbReference type="AlphaFoldDB" id="C6HA26"/>
<proteinExistence type="predicted"/>
<evidence type="ECO:0000313" key="3">
    <source>
        <dbReference type="Proteomes" id="UP000002624"/>
    </source>
</evidence>
<dbReference type="Proteomes" id="UP000002624">
    <property type="component" value="Unassembled WGS sequence"/>
</dbReference>
<accession>C6HA26</accession>
<gene>
    <name evidence="2" type="ORF">HCDG_03057</name>
</gene>
<dbReference type="OMA" id="SKFCESR"/>